<dbReference type="AlphaFoldDB" id="A0A1Q2CLH2"/>
<reference evidence="2" key="1">
    <citation type="submission" date="2017-02" db="EMBL/GenBank/DDBJ databases">
        <title>Tessaracoccus aquaemaris sp. nov., isolated from the intestine of a Korean rockfish, Sebastes schlegelii, in a marine aquaculture pond.</title>
        <authorList>
            <person name="Tak E.J."/>
            <person name="Bae J.-W."/>
        </authorList>
    </citation>
    <scope>NUCLEOTIDE SEQUENCE [LARGE SCALE GENOMIC DNA]</scope>
    <source>
        <strain evidence="2">NSG39</strain>
    </source>
</reference>
<evidence type="ECO:0000313" key="2">
    <source>
        <dbReference type="Proteomes" id="UP000188145"/>
    </source>
</evidence>
<dbReference type="STRING" id="1332264.BW730_04950"/>
<keyword evidence="2" id="KW-1185">Reference proteome</keyword>
<dbReference type="EMBL" id="CP019606">
    <property type="protein sequence ID" value="AQP46964.1"/>
    <property type="molecule type" value="Genomic_DNA"/>
</dbReference>
<dbReference type="Pfam" id="PF20060">
    <property type="entry name" value="DUF6459"/>
    <property type="match status" value="1"/>
</dbReference>
<protein>
    <submittedName>
        <fullName evidence="1">Uncharacterized protein</fullName>
    </submittedName>
</protein>
<evidence type="ECO:0000313" key="1">
    <source>
        <dbReference type="EMBL" id="AQP46964.1"/>
    </source>
</evidence>
<gene>
    <name evidence="1" type="ORF">BW730_04950</name>
</gene>
<dbReference type="KEGG" id="tes:BW730_04950"/>
<name>A0A1Q2CLH2_9ACTN</name>
<accession>A0A1Q2CLH2</accession>
<proteinExistence type="predicted"/>
<organism evidence="1 2">
    <name type="scientific">Tessaracoccus aquimaris</name>
    <dbReference type="NCBI Taxonomy" id="1332264"/>
    <lineage>
        <taxon>Bacteria</taxon>
        <taxon>Bacillati</taxon>
        <taxon>Actinomycetota</taxon>
        <taxon>Actinomycetes</taxon>
        <taxon>Propionibacteriales</taxon>
        <taxon>Propionibacteriaceae</taxon>
        <taxon>Tessaracoccus</taxon>
    </lineage>
</organism>
<dbReference type="InterPro" id="IPR045596">
    <property type="entry name" value="DUF6459"/>
</dbReference>
<sequence length="124" mass="13535">MISARPATLAVVHPDPAASPEPPAPPQAMALITALLEAMMGRRPLHQLRPHLDLAAFGHLACYVDEGAFRRMTVGSVRTQMPTGRAVEASVRLRCASRWISCVIRLDVGQRAWRCTDLTVLQPS</sequence>
<dbReference type="Proteomes" id="UP000188145">
    <property type="component" value="Chromosome"/>
</dbReference>